<protein>
    <submittedName>
        <fullName evidence="2">Uncharacterized protein</fullName>
    </submittedName>
</protein>
<evidence type="ECO:0000256" key="1">
    <source>
        <dbReference type="SAM" id="MobiDB-lite"/>
    </source>
</evidence>
<keyword evidence="3" id="KW-1185">Reference proteome</keyword>
<sequence length="263" mass="27596">MERMAIRVHVAHDPLILYKSPVALARTPRLSQLPRREASAITCGARAAAQDRSLWVSSTSYRQSATPARANGGVAAPSDARRTAAAAARLRLGATRRAWASWAAGLVDCSLRPSAARVFLFQPAQANASTQHRASAFAQRPPPPPQPLAASRPRQSSAPAAGGSRALGSPAAAGICLQGSRVQGSRVARRGSLPPASTVCPPRPSPPAAGVSCAVRAAPAAGSCRPPRPEAPTPVLRALEDCPCSYSQKPDLFIHLDWIFRDF</sequence>
<accession>A0A8T0QWB4</accession>
<organism evidence="2 3">
    <name type="scientific">Panicum virgatum</name>
    <name type="common">Blackwell switchgrass</name>
    <dbReference type="NCBI Taxonomy" id="38727"/>
    <lineage>
        <taxon>Eukaryota</taxon>
        <taxon>Viridiplantae</taxon>
        <taxon>Streptophyta</taxon>
        <taxon>Embryophyta</taxon>
        <taxon>Tracheophyta</taxon>
        <taxon>Spermatophyta</taxon>
        <taxon>Magnoliopsida</taxon>
        <taxon>Liliopsida</taxon>
        <taxon>Poales</taxon>
        <taxon>Poaceae</taxon>
        <taxon>PACMAD clade</taxon>
        <taxon>Panicoideae</taxon>
        <taxon>Panicodae</taxon>
        <taxon>Paniceae</taxon>
        <taxon>Panicinae</taxon>
        <taxon>Panicum</taxon>
        <taxon>Panicum sect. Hiantes</taxon>
    </lineage>
</organism>
<feature type="compositionally biased region" description="Low complexity" evidence="1">
    <location>
        <begin position="148"/>
        <end position="161"/>
    </location>
</feature>
<gene>
    <name evidence="2" type="ORF">PVAP13_6NG096603</name>
</gene>
<reference evidence="2" key="1">
    <citation type="submission" date="2020-05" db="EMBL/GenBank/DDBJ databases">
        <title>WGS assembly of Panicum virgatum.</title>
        <authorList>
            <person name="Lovell J.T."/>
            <person name="Jenkins J."/>
            <person name="Shu S."/>
            <person name="Juenger T.E."/>
            <person name="Schmutz J."/>
        </authorList>
    </citation>
    <scope>NUCLEOTIDE SEQUENCE</scope>
    <source>
        <strain evidence="2">AP13</strain>
    </source>
</reference>
<evidence type="ECO:0000313" key="3">
    <source>
        <dbReference type="Proteomes" id="UP000823388"/>
    </source>
</evidence>
<proteinExistence type="predicted"/>
<dbReference type="Proteomes" id="UP000823388">
    <property type="component" value="Chromosome 6N"/>
</dbReference>
<comment type="caution">
    <text evidence="2">The sequence shown here is derived from an EMBL/GenBank/DDBJ whole genome shotgun (WGS) entry which is preliminary data.</text>
</comment>
<feature type="region of interest" description="Disordered" evidence="1">
    <location>
        <begin position="130"/>
        <end position="166"/>
    </location>
</feature>
<name>A0A8T0QWB4_PANVG</name>
<dbReference type="AlphaFoldDB" id="A0A8T0QWB4"/>
<dbReference type="EMBL" id="CM029048">
    <property type="protein sequence ID" value="KAG2577360.1"/>
    <property type="molecule type" value="Genomic_DNA"/>
</dbReference>
<evidence type="ECO:0000313" key="2">
    <source>
        <dbReference type="EMBL" id="KAG2577360.1"/>
    </source>
</evidence>